<dbReference type="SUPFAM" id="SSF69318">
    <property type="entry name" value="Integrin alpha N-terminal domain"/>
    <property type="match status" value="1"/>
</dbReference>
<gene>
    <name evidence="2" type="ORF">ACFS5N_14425</name>
</gene>
<sequence length="543" mass="60484">MPSFKDGIFFFVYFDKLVLIQYKPIMRLSNKLLAVISLISFAVILIRCSGGTKTKQSGASANTEDISKGEVAAAQYCQSCHQLPAPSLLDKVTWRDHVLPVMGRYMGIKSEIERSQVVDPESDASYLPNTPQIDSTHWVQIIAYYVSKAPERLPVQKIAEPIHQLPVFKIQPTTQWDSIHAMASYVKIDNSVSPHRIIVADGLNNRLITLNDKGETMSASVLGGTVVNMLFQQDKITTTFIGKNLWANNFKNGFVKEIKIAAHGKITEAPQPEYYQLGRPLSTDIVDLNNDGKKDYLIAQFGKMAGRLSWVERPNGQIQEHVLRDKPGCLKTIIAYNSKTKSQDIWALFAQGDEGIFFYANDGKGNFTERKVLGFPPSYGSSSFDLVDFNGDGFKDIIYTCGDNGDFSQILKPYHGVYIYLNDGKDNFTQKYFYPINGCYKAIARDFDGDGDLDIAAISEFPGTVKPWQAFVYLENKGGFNFQAYTLPLDTPFSNGMTMDAGDIDGDGRIDLLLGNGYSNGNNNSQKQPLFMILKNISTPIAK</sequence>
<dbReference type="InterPro" id="IPR028994">
    <property type="entry name" value="Integrin_alpha_N"/>
</dbReference>
<evidence type="ECO:0000313" key="3">
    <source>
        <dbReference type="Proteomes" id="UP001597557"/>
    </source>
</evidence>
<dbReference type="Pfam" id="PF13517">
    <property type="entry name" value="FG-GAP_3"/>
    <property type="match status" value="1"/>
</dbReference>
<organism evidence="2 3">
    <name type="scientific">Mucilaginibacter ximonensis</name>
    <dbReference type="NCBI Taxonomy" id="538021"/>
    <lineage>
        <taxon>Bacteria</taxon>
        <taxon>Pseudomonadati</taxon>
        <taxon>Bacteroidota</taxon>
        <taxon>Sphingobacteriia</taxon>
        <taxon>Sphingobacteriales</taxon>
        <taxon>Sphingobacteriaceae</taxon>
        <taxon>Mucilaginibacter</taxon>
    </lineage>
</organism>
<protein>
    <submittedName>
        <fullName evidence="2">FG-GAP repeat domain-containing protein</fullName>
    </submittedName>
</protein>
<proteinExistence type="predicted"/>
<reference evidence="3" key="1">
    <citation type="journal article" date="2019" name="Int. J. Syst. Evol. Microbiol.">
        <title>The Global Catalogue of Microorganisms (GCM) 10K type strain sequencing project: providing services to taxonomists for standard genome sequencing and annotation.</title>
        <authorList>
            <consortium name="The Broad Institute Genomics Platform"/>
            <consortium name="The Broad Institute Genome Sequencing Center for Infectious Disease"/>
            <person name="Wu L."/>
            <person name="Ma J."/>
        </authorList>
    </citation>
    <scope>NUCLEOTIDE SEQUENCE [LARGE SCALE GENOMIC DNA]</scope>
    <source>
        <strain evidence="3">KCTC 22437</strain>
    </source>
</reference>
<dbReference type="PANTHER" id="PTHR45460">
    <property type="entry name" value="SIMILAR TO CYSTEINE PROTEINASE"/>
    <property type="match status" value="1"/>
</dbReference>
<name>A0ABW5YE72_9SPHI</name>
<keyword evidence="3" id="KW-1185">Reference proteome</keyword>
<dbReference type="PANTHER" id="PTHR45460:SF2">
    <property type="entry name" value="ALPHA 1,3 GLUCANASE, GH71 FAMILY (EUROFUNG)"/>
    <property type="match status" value="1"/>
</dbReference>
<evidence type="ECO:0000256" key="1">
    <source>
        <dbReference type="ARBA" id="ARBA00022729"/>
    </source>
</evidence>
<dbReference type="RefSeq" id="WP_377186902.1">
    <property type="nucleotide sequence ID" value="NZ_JBHUPD010000003.1"/>
</dbReference>
<dbReference type="Gene3D" id="2.130.10.130">
    <property type="entry name" value="Integrin alpha, N-terminal"/>
    <property type="match status" value="1"/>
</dbReference>
<dbReference type="EMBL" id="JBHUPD010000003">
    <property type="protein sequence ID" value="MFD2873678.1"/>
    <property type="molecule type" value="Genomic_DNA"/>
</dbReference>
<keyword evidence="1" id="KW-0732">Signal</keyword>
<dbReference type="SUPFAM" id="SSF46626">
    <property type="entry name" value="Cytochrome c"/>
    <property type="match status" value="1"/>
</dbReference>
<dbReference type="Proteomes" id="UP001597557">
    <property type="component" value="Unassembled WGS sequence"/>
</dbReference>
<accession>A0ABW5YE72</accession>
<comment type="caution">
    <text evidence="2">The sequence shown here is derived from an EMBL/GenBank/DDBJ whole genome shotgun (WGS) entry which is preliminary data.</text>
</comment>
<dbReference type="InterPro" id="IPR036909">
    <property type="entry name" value="Cyt_c-like_dom_sf"/>
</dbReference>
<dbReference type="InterPro" id="IPR013517">
    <property type="entry name" value="FG-GAP"/>
</dbReference>
<evidence type="ECO:0000313" key="2">
    <source>
        <dbReference type="EMBL" id="MFD2873678.1"/>
    </source>
</evidence>